<keyword evidence="3" id="KW-0285">Flavoprotein</keyword>
<evidence type="ECO:0000256" key="2">
    <source>
        <dbReference type="ARBA" id="ARBA00009410"/>
    </source>
</evidence>
<dbReference type="GO" id="GO:0016491">
    <property type="term" value="F:oxidoreductase activity"/>
    <property type="evidence" value="ECO:0007669"/>
    <property type="project" value="UniProtKB-KW"/>
</dbReference>
<dbReference type="InterPro" id="IPR036188">
    <property type="entry name" value="FAD/NAD-bd_sf"/>
</dbReference>
<reference evidence="6 7" key="1">
    <citation type="submission" date="2023-06" db="EMBL/GenBank/DDBJ databases">
        <title>Microbacterium sp. nov., isolated from a waste landfill.</title>
        <authorList>
            <person name="Wen W."/>
        </authorList>
    </citation>
    <scope>NUCLEOTIDE SEQUENCE [LARGE SCALE GENOMIC DNA]</scope>
    <source>
        <strain evidence="6 7">ASV49</strain>
    </source>
</reference>
<comment type="similarity">
    <text evidence="2">Belongs to the DadA oxidoreductase family.</text>
</comment>
<evidence type="ECO:0000313" key="7">
    <source>
        <dbReference type="Proteomes" id="UP001235064"/>
    </source>
</evidence>
<dbReference type="RefSeq" id="WP_286290262.1">
    <property type="nucleotide sequence ID" value="NZ_JASXSZ010000006.1"/>
</dbReference>
<evidence type="ECO:0000256" key="1">
    <source>
        <dbReference type="ARBA" id="ARBA00001974"/>
    </source>
</evidence>
<dbReference type="PANTHER" id="PTHR13847:SF286">
    <property type="entry name" value="D-AMINO ACID DEHYDROGENASE"/>
    <property type="match status" value="1"/>
</dbReference>
<organism evidence="6 7">
    <name type="scientific">Microbacterium candidum</name>
    <dbReference type="NCBI Taxonomy" id="3041922"/>
    <lineage>
        <taxon>Bacteria</taxon>
        <taxon>Bacillati</taxon>
        <taxon>Actinomycetota</taxon>
        <taxon>Actinomycetes</taxon>
        <taxon>Micrococcales</taxon>
        <taxon>Microbacteriaceae</taxon>
        <taxon>Microbacterium</taxon>
    </lineage>
</organism>
<dbReference type="EC" id="1.-.-.-" evidence="6"/>
<dbReference type="EMBL" id="JASXSZ010000006">
    <property type="protein sequence ID" value="MDL9981234.1"/>
    <property type="molecule type" value="Genomic_DNA"/>
</dbReference>
<feature type="domain" description="FAD dependent oxidoreductase" evidence="5">
    <location>
        <begin position="5"/>
        <end position="345"/>
    </location>
</feature>
<dbReference type="PANTHER" id="PTHR13847">
    <property type="entry name" value="SARCOSINE DEHYDROGENASE-RELATED"/>
    <property type="match status" value="1"/>
</dbReference>
<evidence type="ECO:0000256" key="4">
    <source>
        <dbReference type="ARBA" id="ARBA00023002"/>
    </source>
</evidence>
<evidence type="ECO:0000259" key="5">
    <source>
        <dbReference type="Pfam" id="PF01266"/>
    </source>
</evidence>
<evidence type="ECO:0000256" key="3">
    <source>
        <dbReference type="ARBA" id="ARBA00022630"/>
    </source>
</evidence>
<gene>
    <name evidence="6" type="ORF">QSV35_18025</name>
</gene>
<dbReference type="InterPro" id="IPR006076">
    <property type="entry name" value="FAD-dep_OxRdtase"/>
</dbReference>
<keyword evidence="7" id="KW-1185">Reference proteome</keyword>
<dbReference type="SUPFAM" id="SSF54373">
    <property type="entry name" value="FAD-linked reductases, C-terminal domain"/>
    <property type="match status" value="1"/>
</dbReference>
<comment type="cofactor">
    <cofactor evidence="1">
        <name>FAD</name>
        <dbReference type="ChEBI" id="CHEBI:57692"/>
    </cofactor>
</comment>
<keyword evidence="4 6" id="KW-0560">Oxidoreductase</keyword>
<dbReference type="Pfam" id="PF01266">
    <property type="entry name" value="DAO"/>
    <property type="match status" value="1"/>
</dbReference>
<name>A0ABT7N3F3_9MICO</name>
<proteinExistence type="inferred from homology"/>
<protein>
    <submittedName>
        <fullName evidence="6">FAD-dependent oxidoreductase</fullName>
        <ecNumber evidence="6">1.-.-.-</ecNumber>
    </submittedName>
</protein>
<accession>A0ABT7N3F3</accession>
<evidence type="ECO:0000313" key="6">
    <source>
        <dbReference type="EMBL" id="MDL9981234.1"/>
    </source>
</evidence>
<dbReference type="SUPFAM" id="SSF51971">
    <property type="entry name" value="Nucleotide-binding domain"/>
    <property type="match status" value="1"/>
</dbReference>
<dbReference type="Gene3D" id="3.30.9.10">
    <property type="entry name" value="D-Amino Acid Oxidase, subunit A, domain 2"/>
    <property type="match status" value="1"/>
</dbReference>
<dbReference type="Proteomes" id="UP001235064">
    <property type="component" value="Unassembled WGS sequence"/>
</dbReference>
<dbReference type="Gene3D" id="3.50.50.60">
    <property type="entry name" value="FAD/NAD(P)-binding domain"/>
    <property type="match status" value="1"/>
</dbReference>
<sequence>MTESVVVIGSGIAGASTFFALARRGARVTLVDAGDPGQATAASAGIIQPWSSSSTGAFYELYAAGAAYYPELLSQLAETGVTRTDFRRPGGLVVSHDAAVLDEIEERLEARRAGAADAMGRVERMRGARARELFPPLAEHLDAVFIEGGARVDGRTLRDALIEAGTRLGGTVHAGRASVDGTGVAIDGEPASADAVVVAAGAWTRDLLGDFGRSAQVTPQRGQITHLRIAGVDTSTWPSVTPLAHNYLVAFDDGRLAVGATRESGVGFDPRVTAAGQLQVLQDALAIAPGLADATVIETRVGLRPLADDGVPIVGAVPGRAGMFVATGYGAAGLTMGPLLGDALSRAIAGEDVPLLAPVAPPDPSAAL</sequence>
<comment type="caution">
    <text evidence="6">The sequence shown here is derived from an EMBL/GenBank/DDBJ whole genome shotgun (WGS) entry which is preliminary data.</text>
</comment>